<proteinExistence type="predicted"/>
<accession>A0A2N5IQF8</accession>
<organism evidence="1 3">
    <name type="scientific">Bifidobacterium imperatoris</name>
    <dbReference type="NCBI Taxonomy" id="2020965"/>
    <lineage>
        <taxon>Bacteria</taxon>
        <taxon>Bacillati</taxon>
        <taxon>Actinomycetota</taxon>
        <taxon>Actinomycetes</taxon>
        <taxon>Bifidobacteriales</taxon>
        <taxon>Bifidobacteriaceae</taxon>
        <taxon>Bifidobacterium</taxon>
    </lineage>
</organism>
<keyword evidence="4" id="KW-1185">Reference proteome</keyword>
<reference evidence="1 3" key="1">
    <citation type="submission" date="2017-07" db="EMBL/GenBank/DDBJ databases">
        <title>Bifidobacterium novel species.</title>
        <authorList>
            <person name="Lugli G.A."/>
            <person name="Milani C."/>
            <person name="Duranti S."/>
            <person name="Mangifesta M."/>
        </authorList>
    </citation>
    <scope>NUCLEOTIDE SEQUENCE [LARGE SCALE GENOMIC DNA]</scope>
    <source>
        <strain evidence="1 3">45</strain>
    </source>
</reference>
<dbReference type="RefSeq" id="WP_101626281.1">
    <property type="nucleotide sequence ID" value="NZ_CP071591.1"/>
</dbReference>
<protein>
    <submittedName>
        <fullName evidence="1">Uncharacterized protein</fullName>
    </submittedName>
</protein>
<dbReference type="Proteomes" id="UP000234855">
    <property type="component" value="Unassembled WGS sequence"/>
</dbReference>
<evidence type="ECO:0000313" key="2">
    <source>
        <dbReference type="EMBL" id="QSY57302.1"/>
    </source>
</evidence>
<dbReference type="EMBL" id="NMWV01000025">
    <property type="protein sequence ID" value="PLS24202.1"/>
    <property type="molecule type" value="Genomic_DNA"/>
</dbReference>
<sequence>MFQTQNTGSFQMRFDPVIYIHEGLGLLYLHLPPIGINVTVESFGFMLYKSGPKPSKEIDLGFVYQHATGNFTYRCAWQTDGKISLRTNATAGDYLQPASFIVPIPDGVTFA</sequence>
<evidence type="ECO:0000313" key="4">
    <source>
        <dbReference type="Proteomes" id="UP000663067"/>
    </source>
</evidence>
<reference evidence="2 4" key="2">
    <citation type="submission" date="2021-03" db="EMBL/GenBank/DDBJ databases">
        <title>Genome sequencing of Bifidobacterium imperatoris JCM 32708.</title>
        <authorList>
            <person name="Kim J."/>
        </authorList>
    </citation>
    <scope>NUCLEOTIDE SEQUENCE [LARGE SCALE GENOMIC DNA]</scope>
    <source>
        <strain evidence="2 4">JCM 32708</strain>
    </source>
</reference>
<evidence type="ECO:0000313" key="3">
    <source>
        <dbReference type="Proteomes" id="UP000234855"/>
    </source>
</evidence>
<gene>
    <name evidence="2" type="ORF">BLI708_08675</name>
    <name evidence="1" type="ORF">Tam1G_1779</name>
</gene>
<dbReference type="AlphaFoldDB" id="A0A2N5IQF8"/>
<dbReference type="EMBL" id="CP071591">
    <property type="protein sequence ID" value="QSY57302.1"/>
    <property type="molecule type" value="Genomic_DNA"/>
</dbReference>
<dbReference type="Proteomes" id="UP000663067">
    <property type="component" value="Chromosome"/>
</dbReference>
<evidence type="ECO:0000313" key="1">
    <source>
        <dbReference type="EMBL" id="PLS24202.1"/>
    </source>
</evidence>
<name>A0A2N5IQF8_9BIFI</name>